<dbReference type="Pfam" id="PF00072">
    <property type="entry name" value="Response_reg"/>
    <property type="match status" value="1"/>
</dbReference>
<dbReference type="SMART" id="SM00448">
    <property type="entry name" value="REC"/>
    <property type="match status" value="1"/>
</dbReference>
<comment type="caution">
    <text evidence="4">The sequence shown here is derived from an EMBL/GenBank/DDBJ whole genome shotgun (WGS) entry which is preliminary data.</text>
</comment>
<organism evidence="4 5">
    <name type="scientific">Methylorubrum zatmanii</name>
    <dbReference type="NCBI Taxonomy" id="29429"/>
    <lineage>
        <taxon>Bacteria</taxon>
        <taxon>Pseudomonadati</taxon>
        <taxon>Pseudomonadota</taxon>
        <taxon>Alphaproteobacteria</taxon>
        <taxon>Hyphomicrobiales</taxon>
        <taxon>Methylobacteriaceae</taxon>
        <taxon>Methylorubrum</taxon>
    </lineage>
</organism>
<proteinExistence type="predicted"/>
<accession>A0ABW1WQJ0</accession>
<dbReference type="PROSITE" id="PS50110">
    <property type="entry name" value="RESPONSE_REGULATORY"/>
    <property type="match status" value="1"/>
</dbReference>
<dbReference type="InterPro" id="IPR011006">
    <property type="entry name" value="CheY-like_superfamily"/>
</dbReference>
<gene>
    <name evidence="4" type="ORF">ACFQDP_14345</name>
</gene>
<dbReference type="RefSeq" id="WP_192283729.1">
    <property type="nucleotide sequence ID" value="NZ_JBHSTT010000044.1"/>
</dbReference>
<name>A0ABW1WQJ0_9HYPH</name>
<keyword evidence="1 2" id="KW-0597">Phosphoprotein</keyword>
<evidence type="ECO:0000256" key="2">
    <source>
        <dbReference type="PROSITE-ProRule" id="PRU00169"/>
    </source>
</evidence>
<dbReference type="Proteomes" id="UP001596237">
    <property type="component" value="Unassembled WGS sequence"/>
</dbReference>
<dbReference type="Gene3D" id="3.40.50.2300">
    <property type="match status" value="1"/>
</dbReference>
<evidence type="ECO:0000259" key="3">
    <source>
        <dbReference type="PROSITE" id="PS50110"/>
    </source>
</evidence>
<feature type="modified residue" description="4-aspartylphosphate" evidence="2">
    <location>
        <position position="53"/>
    </location>
</feature>
<dbReference type="SUPFAM" id="SSF52172">
    <property type="entry name" value="CheY-like"/>
    <property type="match status" value="1"/>
</dbReference>
<evidence type="ECO:0000313" key="5">
    <source>
        <dbReference type="Proteomes" id="UP001596237"/>
    </source>
</evidence>
<evidence type="ECO:0000256" key="1">
    <source>
        <dbReference type="ARBA" id="ARBA00022553"/>
    </source>
</evidence>
<protein>
    <submittedName>
        <fullName evidence="4">Response regulator</fullName>
    </submittedName>
</protein>
<sequence>MATILLVDDSPTILASMSGILARSGYITEQAATGETALAKVRAGLVPGLIITDYHMPGINGVQLIQELRTLASTRFVPMLVLTTESQQEKRDEARKAGATGWLVKPVQPDKLLQVIRQVAPAVHPRAA</sequence>
<evidence type="ECO:0000313" key="4">
    <source>
        <dbReference type="EMBL" id="MFC6390504.1"/>
    </source>
</evidence>
<dbReference type="PANTHER" id="PTHR44591">
    <property type="entry name" value="STRESS RESPONSE REGULATOR PROTEIN 1"/>
    <property type="match status" value="1"/>
</dbReference>
<dbReference type="InterPro" id="IPR050595">
    <property type="entry name" value="Bact_response_regulator"/>
</dbReference>
<dbReference type="InterPro" id="IPR001789">
    <property type="entry name" value="Sig_transdc_resp-reg_receiver"/>
</dbReference>
<reference evidence="5" key="1">
    <citation type="journal article" date="2019" name="Int. J. Syst. Evol. Microbiol.">
        <title>The Global Catalogue of Microorganisms (GCM) 10K type strain sequencing project: providing services to taxonomists for standard genome sequencing and annotation.</title>
        <authorList>
            <consortium name="The Broad Institute Genomics Platform"/>
            <consortium name="The Broad Institute Genome Sequencing Center for Infectious Disease"/>
            <person name="Wu L."/>
            <person name="Ma J."/>
        </authorList>
    </citation>
    <scope>NUCLEOTIDE SEQUENCE [LARGE SCALE GENOMIC DNA]</scope>
    <source>
        <strain evidence="5">CCUG 36916</strain>
    </source>
</reference>
<keyword evidence="5" id="KW-1185">Reference proteome</keyword>
<dbReference type="PANTHER" id="PTHR44591:SF25">
    <property type="entry name" value="CHEMOTAXIS TWO-COMPONENT RESPONSE REGULATOR"/>
    <property type="match status" value="1"/>
</dbReference>
<dbReference type="EMBL" id="JBHSTT010000044">
    <property type="protein sequence ID" value="MFC6390504.1"/>
    <property type="molecule type" value="Genomic_DNA"/>
</dbReference>
<feature type="domain" description="Response regulatory" evidence="3">
    <location>
        <begin position="3"/>
        <end position="120"/>
    </location>
</feature>